<name>A0A7W7DRP2_9ACTN</name>
<organism evidence="1 2">
    <name type="scientific">Streptomyces luteogriseus</name>
    <dbReference type="NCBI Taxonomy" id="68233"/>
    <lineage>
        <taxon>Bacteria</taxon>
        <taxon>Bacillati</taxon>
        <taxon>Actinomycetota</taxon>
        <taxon>Actinomycetes</taxon>
        <taxon>Kitasatosporales</taxon>
        <taxon>Streptomycetaceae</taxon>
        <taxon>Streptomyces</taxon>
    </lineage>
</organism>
<gene>
    <name evidence="1" type="ORF">BJ965_005601</name>
</gene>
<accession>A0A7W7DRP2</accession>
<dbReference type="RefSeq" id="WP_184912205.1">
    <property type="nucleotide sequence ID" value="NZ_JACHMS010000001.1"/>
</dbReference>
<dbReference type="InterPro" id="IPR016024">
    <property type="entry name" value="ARM-type_fold"/>
</dbReference>
<dbReference type="Pfam" id="PF13646">
    <property type="entry name" value="HEAT_2"/>
    <property type="match status" value="1"/>
</dbReference>
<proteinExistence type="predicted"/>
<dbReference type="Proteomes" id="UP000565089">
    <property type="component" value="Unassembled WGS sequence"/>
</dbReference>
<dbReference type="EMBL" id="JACHMS010000001">
    <property type="protein sequence ID" value="MBB4715719.1"/>
    <property type="molecule type" value="Genomic_DNA"/>
</dbReference>
<dbReference type="GeneID" id="95797563"/>
<evidence type="ECO:0008006" key="3">
    <source>
        <dbReference type="Google" id="ProtNLM"/>
    </source>
</evidence>
<dbReference type="SUPFAM" id="SSF48371">
    <property type="entry name" value="ARM repeat"/>
    <property type="match status" value="1"/>
</dbReference>
<dbReference type="InterPro" id="IPR011989">
    <property type="entry name" value="ARM-like"/>
</dbReference>
<dbReference type="AlphaFoldDB" id="A0A7W7DRP2"/>
<evidence type="ECO:0000313" key="1">
    <source>
        <dbReference type="EMBL" id="MBB4715719.1"/>
    </source>
</evidence>
<reference evidence="1 2" key="1">
    <citation type="submission" date="2020-08" db="EMBL/GenBank/DDBJ databases">
        <title>Sequencing the genomes of 1000 actinobacteria strains.</title>
        <authorList>
            <person name="Klenk H.-P."/>
        </authorList>
    </citation>
    <scope>NUCLEOTIDE SEQUENCE [LARGE SCALE GENOMIC DNA]</scope>
    <source>
        <strain evidence="1 2">DSM 40483</strain>
    </source>
</reference>
<dbReference type="Gene3D" id="1.25.10.10">
    <property type="entry name" value="Leucine-rich Repeat Variant"/>
    <property type="match status" value="1"/>
</dbReference>
<sequence length="437" mass="46951">MHEDLRSGEAAAARLVQGVPLGEVLEVADPAAWTGLDLGVRTWGCYRMDILPDKAWVDGLGGAGGTRGTWADGRWASRWRPEPVDPSWVEALLAVALCHPDGRTREAALTRVADRPALLPLVVVRTADWAAPVRDRARDLLRAGLDARTGVALAPLILRIGRRDRGAYGVELLGAMLCRAPRGALSSLFLHPDRTVRRFAYRLAVEESLLSPARLARTAAWDDDVIVQELCAEAALAAVREDGDVDGVLEPLLAARNPRARSAGVTALRRAGRPGRALGFLADRSAVVRACARYVVRQHGTDPLLWYRQVCARAADPALPPGAAIGLAECGERADAETLRSLLSHPAPAVRARAVAGLRTLDVTVVEELRPLIDDPAPGVVREATLALLPSAALLPEAWLTERLSARRPRHIRVAALRLAKAGGRVVRLPVDAERGC</sequence>
<comment type="caution">
    <text evidence="1">The sequence shown here is derived from an EMBL/GenBank/DDBJ whole genome shotgun (WGS) entry which is preliminary data.</text>
</comment>
<protein>
    <recommendedName>
        <fullName evidence="3">HEAT repeat domain-containing protein</fullName>
    </recommendedName>
</protein>
<keyword evidence="2" id="KW-1185">Reference proteome</keyword>
<evidence type="ECO:0000313" key="2">
    <source>
        <dbReference type="Proteomes" id="UP000565089"/>
    </source>
</evidence>